<name>A0A2H0TCX7_9BACT</name>
<organism evidence="3 4">
    <name type="scientific">Candidatus Niyogibacteria bacterium CG10_big_fil_rev_8_21_14_0_10_46_36</name>
    <dbReference type="NCBI Taxonomy" id="1974726"/>
    <lineage>
        <taxon>Bacteria</taxon>
        <taxon>Candidatus Niyogiibacteriota</taxon>
    </lineage>
</organism>
<evidence type="ECO:0000256" key="2">
    <source>
        <dbReference type="HAMAP-Rule" id="MF_00973"/>
    </source>
</evidence>
<reference evidence="4" key="1">
    <citation type="submission" date="2017-09" db="EMBL/GenBank/DDBJ databases">
        <title>Depth-based differentiation of microbial function through sediment-hosted aquifers and enrichment of novel symbionts in the deep terrestrial subsurface.</title>
        <authorList>
            <person name="Probst A.J."/>
            <person name="Ladd B."/>
            <person name="Jarett J.K."/>
            <person name="Geller-Mcgrath D.E."/>
            <person name="Sieber C.M.K."/>
            <person name="Emerson J.B."/>
            <person name="Anantharaman K."/>
            <person name="Thomas B.C."/>
            <person name="Malmstrom R."/>
            <person name="Stieglmeier M."/>
            <person name="Klingl A."/>
            <person name="Woyke T."/>
            <person name="Ryan C.M."/>
            <person name="Banfield J.F."/>
        </authorList>
    </citation>
    <scope>NUCLEOTIDE SEQUENCE [LARGE SCALE GENOMIC DNA]</scope>
</reference>
<dbReference type="Proteomes" id="UP000231503">
    <property type="component" value="Unassembled WGS sequence"/>
</dbReference>
<dbReference type="SUPFAM" id="SSF142338">
    <property type="entry name" value="CofD-like"/>
    <property type="match status" value="1"/>
</dbReference>
<comment type="function">
    <text evidence="2">Required for morphogenesis under gluconeogenic growth conditions.</text>
</comment>
<dbReference type="CDD" id="cd07187">
    <property type="entry name" value="YvcK_like"/>
    <property type="match status" value="1"/>
</dbReference>
<dbReference type="GO" id="GO:0005737">
    <property type="term" value="C:cytoplasm"/>
    <property type="evidence" value="ECO:0007669"/>
    <property type="project" value="UniProtKB-SubCell"/>
</dbReference>
<dbReference type="AlphaFoldDB" id="A0A2H0TCX7"/>
<accession>A0A2H0TCX7</accession>
<dbReference type="InterPro" id="IPR002882">
    <property type="entry name" value="CofD"/>
</dbReference>
<comment type="similarity">
    <text evidence="2">Belongs to the gluconeogenesis factor family.</text>
</comment>
<gene>
    <name evidence="3" type="ORF">COU47_03545</name>
</gene>
<dbReference type="PANTHER" id="PTHR30135:SF3">
    <property type="entry name" value="GLUCONEOGENESIS FACTOR-RELATED"/>
    <property type="match status" value="1"/>
</dbReference>
<comment type="caution">
    <text evidence="3">The sequence shown here is derived from an EMBL/GenBank/DDBJ whole genome shotgun (WGS) entry which is preliminary data.</text>
</comment>
<evidence type="ECO:0000256" key="1">
    <source>
        <dbReference type="ARBA" id="ARBA00022490"/>
    </source>
</evidence>
<dbReference type="GO" id="GO:0043743">
    <property type="term" value="F:LPPG:FO 2-phospho-L-lactate transferase activity"/>
    <property type="evidence" value="ECO:0007669"/>
    <property type="project" value="InterPro"/>
</dbReference>
<dbReference type="InterPro" id="IPR010119">
    <property type="entry name" value="Gluconeogen_factor"/>
</dbReference>
<evidence type="ECO:0000313" key="3">
    <source>
        <dbReference type="EMBL" id="PIR69418.1"/>
    </source>
</evidence>
<evidence type="ECO:0000313" key="4">
    <source>
        <dbReference type="Proteomes" id="UP000231503"/>
    </source>
</evidence>
<keyword evidence="1 2" id="KW-0963">Cytoplasm</keyword>
<dbReference type="InterPro" id="IPR038136">
    <property type="entry name" value="CofD-like_dom_sf"/>
</dbReference>
<dbReference type="Gene3D" id="3.40.50.10680">
    <property type="entry name" value="CofD-like domains"/>
    <property type="match status" value="1"/>
</dbReference>
<dbReference type="EMBL" id="PFCO01000008">
    <property type="protein sequence ID" value="PIR69418.1"/>
    <property type="molecule type" value="Genomic_DNA"/>
</dbReference>
<protein>
    <recommendedName>
        <fullName evidence="2">Putative gluconeogenesis factor</fullName>
    </recommendedName>
</protein>
<dbReference type="PANTHER" id="PTHR30135">
    <property type="entry name" value="UNCHARACTERIZED PROTEIN YVCK-RELATED"/>
    <property type="match status" value="1"/>
</dbReference>
<dbReference type="NCBIfam" id="TIGR01826">
    <property type="entry name" value="CofD_related"/>
    <property type="match status" value="1"/>
</dbReference>
<dbReference type="HAMAP" id="MF_00973">
    <property type="entry name" value="Gluconeogen_factor"/>
    <property type="match status" value="1"/>
</dbReference>
<dbReference type="GO" id="GO:0008360">
    <property type="term" value="P:regulation of cell shape"/>
    <property type="evidence" value="ECO:0007669"/>
    <property type="project" value="UniProtKB-UniRule"/>
</dbReference>
<proteinExistence type="inferred from homology"/>
<comment type="subcellular location">
    <subcellularLocation>
        <location evidence="2">Cytoplasm</location>
    </subcellularLocation>
</comment>
<dbReference type="Pfam" id="PF01933">
    <property type="entry name" value="CofD"/>
    <property type="match status" value="1"/>
</dbReference>
<sequence>MKKDPSKKKNIVVIGGGTGTYTVLSGLKKYPVTLSAIISMADDGGSTGLLREEFGMLPAGDVRRALVALSPQENEFLARLFTYRFKEGGMNGHSFGNLILTALERTTGSFESAVEKAAELLDVHDNYVIPVTLSNVRLFAELEDGSVIQGETNIDIPKHDGTLKITRVWLEPKARANIKAVRAIKRADLIVIGPGDLYTSIIPNLLVSGVQKALLESKARKIYVMNLMTKFGETHGFVAQDFIHTIESYLEPGFFDAILVNTGKPQEKVLKKYRTEQAYMVDNYFERTKPGYRGKSKLIKAPFIRGSDLVRHDTKKLAETIYKLSEKARW</sequence>